<evidence type="ECO:0000313" key="4">
    <source>
        <dbReference type="Proteomes" id="UP000199518"/>
    </source>
</evidence>
<keyword evidence="1" id="KW-1133">Transmembrane helix</keyword>
<gene>
    <name evidence="3" type="ORF">SAMN05421753_12549</name>
</gene>
<feature type="transmembrane region" description="Helical" evidence="1">
    <location>
        <begin position="274"/>
        <end position="296"/>
    </location>
</feature>
<accession>A0A1I3SUG8</accession>
<dbReference type="InterPro" id="IPR036457">
    <property type="entry name" value="PPM-type-like_dom_sf"/>
</dbReference>
<dbReference type="Gene3D" id="3.60.40.10">
    <property type="entry name" value="PPM-type phosphatase domain"/>
    <property type="match status" value="1"/>
</dbReference>
<dbReference type="SUPFAM" id="SSF81606">
    <property type="entry name" value="PP2C-like"/>
    <property type="match status" value="1"/>
</dbReference>
<dbReference type="InterPro" id="IPR015655">
    <property type="entry name" value="PP2C"/>
</dbReference>
<sequence length="421" mass="46264">MYWEQTVQCEAGTDIGLRRKNNEDSHCVHICADEAEWRRAGHLIMVADGMGGHAVGELASQLAVENVPHTLLKSPAGDPRRMLHDAILAANHAIHERGTQNVDFLHMGTTCSVLLLTARGAVIGHVGDSRIYRVRRDRIDQLTFDHSLQWELERQHGNLEGLIDLNQHKNVITRSLGPEKVIDVDIEGPMPILPGDTFLLCSDGLSNQVSDPEIGAIVRELPPAQAMRLLINLANIRGGPDNSTVLVARVGELPANVVPRTYDDFVEDQPGLGWSWLAGFWAASFALVGGLALILFGHQSQGIGLTVLAACALIGLTVASLRQRRLLEAARPVDDSQTHHSRAHRTAVGLPSKELAELLLRIDGELQRSAREDSWGVDWAEHDKAVTSAQQMAREKRYSKTIRDAARAIQIIMAELPRNAR</sequence>
<dbReference type="SMART" id="SM00331">
    <property type="entry name" value="PP2C_SIG"/>
    <property type="match status" value="1"/>
</dbReference>
<dbReference type="EMBL" id="FOQD01000025">
    <property type="protein sequence ID" value="SFJ61191.1"/>
    <property type="molecule type" value="Genomic_DNA"/>
</dbReference>
<dbReference type="RefSeq" id="WP_092056833.1">
    <property type="nucleotide sequence ID" value="NZ_FOQD01000025.1"/>
</dbReference>
<organism evidence="3 4">
    <name type="scientific">Planctomicrobium piriforme</name>
    <dbReference type="NCBI Taxonomy" id="1576369"/>
    <lineage>
        <taxon>Bacteria</taxon>
        <taxon>Pseudomonadati</taxon>
        <taxon>Planctomycetota</taxon>
        <taxon>Planctomycetia</taxon>
        <taxon>Planctomycetales</taxon>
        <taxon>Planctomycetaceae</taxon>
        <taxon>Planctomicrobium</taxon>
    </lineage>
</organism>
<dbReference type="SMART" id="SM00332">
    <property type="entry name" value="PP2Cc"/>
    <property type="match status" value="1"/>
</dbReference>
<dbReference type="OrthoDB" id="9801841at2"/>
<dbReference type="Proteomes" id="UP000199518">
    <property type="component" value="Unassembled WGS sequence"/>
</dbReference>
<keyword evidence="1" id="KW-0472">Membrane</keyword>
<protein>
    <submittedName>
        <fullName evidence="3">Protein phosphatase</fullName>
    </submittedName>
</protein>
<reference evidence="4" key="1">
    <citation type="submission" date="2016-10" db="EMBL/GenBank/DDBJ databases">
        <authorList>
            <person name="Varghese N."/>
            <person name="Submissions S."/>
        </authorList>
    </citation>
    <scope>NUCLEOTIDE SEQUENCE [LARGE SCALE GENOMIC DNA]</scope>
    <source>
        <strain evidence="4">DSM 26348</strain>
    </source>
</reference>
<proteinExistence type="predicted"/>
<keyword evidence="4" id="KW-1185">Reference proteome</keyword>
<evidence type="ECO:0000313" key="3">
    <source>
        <dbReference type="EMBL" id="SFJ61191.1"/>
    </source>
</evidence>
<keyword evidence="1" id="KW-0812">Transmembrane</keyword>
<dbReference type="STRING" id="1576369.SAMN05421753_12549"/>
<dbReference type="GO" id="GO:0004722">
    <property type="term" value="F:protein serine/threonine phosphatase activity"/>
    <property type="evidence" value="ECO:0007669"/>
    <property type="project" value="InterPro"/>
</dbReference>
<dbReference type="CDD" id="cd00143">
    <property type="entry name" value="PP2Cc"/>
    <property type="match status" value="1"/>
</dbReference>
<dbReference type="PROSITE" id="PS51746">
    <property type="entry name" value="PPM_2"/>
    <property type="match status" value="1"/>
</dbReference>
<dbReference type="Pfam" id="PF13672">
    <property type="entry name" value="PP2C_2"/>
    <property type="match status" value="1"/>
</dbReference>
<dbReference type="PANTHER" id="PTHR47992">
    <property type="entry name" value="PROTEIN PHOSPHATASE"/>
    <property type="match status" value="1"/>
</dbReference>
<feature type="transmembrane region" description="Helical" evidence="1">
    <location>
        <begin position="302"/>
        <end position="321"/>
    </location>
</feature>
<dbReference type="InterPro" id="IPR001932">
    <property type="entry name" value="PPM-type_phosphatase-like_dom"/>
</dbReference>
<feature type="domain" description="PPM-type phosphatase" evidence="2">
    <location>
        <begin position="8"/>
        <end position="250"/>
    </location>
</feature>
<name>A0A1I3SUG8_9PLAN</name>
<evidence type="ECO:0000259" key="2">
    <source>
        <dbReference type="PROSITE" id="PS51746"/>
    </source>
</evidence>
<evidence type="ECO:0000256" key="1">
    <source>
        <dbReference type="SAM" id="Phobius"/>
    </source>
</evidence>
<dbReference type="AlphaFoldDB" id="A0A1I3SUG8"/>